<dbReference type="InterPro" id="IPR016024">
    <property type="entry name" value="ARM-type_fold"/>
</dbReference>
<dbReference type="PANTHER" id="PTHR23120:SF0">
    <property type="entry name" value="MAESTRO HEAT-LIKE REPEAT FAMILY MEMBER 1"/>
    <property type="match status" value="1"/>
</dbReference>
<name>A0A915IY29_ROMCU</name>
<dbReference type="OMA" id="EVETICM"/>
<feature type="domain" description="Maestro/Maestro-like HEAT-repeats" evidence="1">
    <location>
        <begin position="116"/>
        <end position="399"/>
    </location>
</feature>
<evidence type="ECO:0000313" key="2">
    <source>
        <dbReference type="Proteomes" id="UP000887565"/>
    </source>
</evidence>
<dbReference type="WBParaSite" id="nRc.2.0.1.t18331-RA">
    <property type="protein sequence ID" value="nRc.2.0.1.t18331-RA"/>
    <property type="gene ID" value="nRc.2.0.1.g18331"/>
</dbReference>
<accession>A0A915IY29</accession>
<dbReference type="PANTHER" id="PTHR23120">
    <property type="entry name" value="MAESTRO-RELATED HEAT DOMAIN-CONTAINING"/>
    <property type="match status" value="1"/>
</dbReference>
<proteinExistence type="predicted"/>
<dbReference type="GO" id="GO:0005737">
    <property type="term" value="C:cytoplasm"/>
    <property type="evidence" value="ECO:0007669"/>
    <property type="project" value="TreeGrafter"/>
</dbReference>
<dbReference type="Pfam" id="PF23227">
    <property type="entry name" value="HEAT_MROH2B_C"/>
    <property type="match status" value="1"/>
</dbReference>
<organism evidence="2 3">
    <name type="scientific">Romanomermis culicivorax</name>
    <name type="common">Nematode worm</name>
    <dbReference type="NCBI Taxonomy" id="13658"/>
    <lineage>
        <taxon>Eukaryota</taxon>
        <taxon>Metazoa</taxon>
        <taxon>Ecdysozoa</taxon>
        <taxon>Nematoda</taxon>
        <taxon>Enoplea</taxon>
        <taxon>Dorylaimia</taxon>
        <taxon>Mermithida</taxon>
        <taxon>Mermithoidea</taxon>
        <taxon>Mermithidae</taxon>
        <taxon>Romanomermis</taxon>
    </lineage>
</organism>
<dbReference type="SUPFAM" id="SSF48371">
    <property type="entry name" value="ARM repeat"/>
    <property type="match status" value="1"/>
</dbReference>
<evidence type="ECO:0000313" key="3">
    <source>
        <dbReference type="WBParaSite" id="nRc.2.0.1.t18331-RA"/>
    </source>
</evidence>
<keyword evidence="2" id="KW-1185">Reference proteome</keyword>
<dbReference type="InterPro" id="IPR045206">
    <property type="entry name" value="Maestro_heat-like_prot"/>
</dbReference>
<dbReference type="AlphaFoldDB" id="A0A915IY29"/>
<dbReference type="Proteomes" id="UP000887565">
    <property type="component" value="Unplaced"/>
</dbReference>
<evidence type="ECO:0000259" key="1">
    <source>
        <dbReference type="Pfam" id="PF23227"/>
    </source>
</evidence>
<dbReference type="InterPro" id="IPR055406">
    <property type="entry name" value="HEAT_Maestro"/>
</dbReference>
<sequence length="401" mass="45310">SSFEKVRRFLEFHKQNTPASVVRDALKSLLSRHPISYSLDDRTWTDFEDSLYYPEAASQVAKSIGAHSPELIEPVVHLLQDCQTSKVDGSRIVYASILTSFVKFCQNQSEELIETIVTTLMAGLVDSNLIVRKVSVRGMGYITHCSDAIFDRYIQTVLSAMMAGLEDPTDYKDEVALEAMQGLGRLTTRISKDNIEKNLTYIMLRIRPCFEKGSGAVRAVAFNLFANLARFDCREIYVEQIHSNVVSLLLHLFDEVEEVRCACAFVITSLGLYMKNSESESSAYSKLVDLTEKYYLNKSLCHSTTDYNNYLKEATKFLTTFYPDRVNFYALCSGNYLKSSSIRMRCNAAYFIGFLLGNVPHEQRTTISKDLIFTGLALLLKEPEPEVRLAAAESSAYLHGY</sequence>
<protein>
    <recommendedName>
        <fullName evidence="1">Maestro/Maestro-like HEAT-repeats domain-containing protein</fullName>
    </recommendedName>
</protein>
<dbReference type="InterPro" id="IPR011989">
    <property type="entry name" value="ARM-like"/>
</dbReference>
<dbReference type="Gene3D" id="1.25.10.10">
    <property type="entry name" value="Leucine-rich Repeat Variant"/>
    <property type="match status" value="1"/>
</dbReference>
<reference evidence="3" key="1">
    <citation type="submission" date="2022-11" db="UniProtKB">
        <authorList>
            <consortium name="WormBaseParasite"/>
        </authorList>
    </citation>
    <scope>IDENTIFICATION</scope>
</reference>